<organism evidence="2 3">
    <name type="scientific">Stachybotrys chlorohalonatus (strain IBT 40285)</name>
    <dbReference type="NCBI Taxonomy" id="1283841"/>
    <lineage>
        <taxon>Eukaryota</taxon>
        <taxon>Fungi</taxon>
        <taxon>Dikarya</taxon>
        <taxon>Ascomycota</taxon>
        <taxon>Pezizomycotina</taxon>
        <taxon>Sordariomycetes</taxon>
        <taxon>Hypocreomycetidae</taxon>
        <taxon>Hypocreales</taxon>
        <taxon>Stachybotryaceae</taxon>
        <taxon>Stachybotrys</taxon>
    </lineage>
</organism>
<dbReference type="Gene3D" id="3.40.50.720">
    <property type="entry name" value="NAD(P)-binding Rossmann-like Domain"/>
    <property type="match status" value="1"/>
</dbReference>
<dbReference type="InParanoid" id="A0A084R306"/>
<dbReference type="STRING" id="1283841.A0A084R306"/>
<evidence type="ECO:0000256" key="1">
    <source>
        <dbReference type="ARBA" id="ARBA00023002"/>
    </source>
</evidence>
<dbReference type="PANTHER" id="PTHR43157">
    <property type="entry name" value="PHOSPHATIDYLINOSITOL-GLYCAN BIOSYNTHESIS CLASS F PROTEIN-RELATED"/>
    <property type="match status" value="1"/>
</dbReference>
<dbReference type="HOGENOM" id="CLU_010194_44_4_1"/>
<evidence type="ECO:0000313" key="2">
    <source>
        <dbReference type="EMBL" id="KFA70591.1"/>
    </source>
</evidence>
<dbReference type="InterPro" id="IPR002347">
    <property type="entry name" value="SDR_fam"/>
</dbReference>
<dbReference type="AlphaFoldDB" id="A0A084R306"/>
<dbReference type="OrthoDB" id="542013at2759"/>
<dbReference type="InterPro" id="IPR036291">
    <property type="entry name" value="NAD(P)-bd_dom_sf"/>
</dbReference>
<dbReference type="EMBL" id="KL659168">
    <property type="protein sequence ID" value="KFA70591.1"/>
    <property type="molecule type" value="Genomic_DNA"/>
</dbReference>
<dbReference type="OMA" id="CKIKEFW"/>
<keyword evidence="1" id="KW-0560">Oxidoreductase</keyword>
<sequence length="337" mass="37234">MTASDFVSSQFKSLPILLKPTDCQGRTFIVTGANAGLGFEVTRHLVALGAARVVMAVRNLENGRSSKDDIETTTGRRDVLQVWHLDLASYESVKKFVREVEEKLDRVDVLVANAGVNTGRWELTEGTESQLTVNCISNLLLTVLMVPIMRNQKRELGIEPKIVHVGSRGAFLAVKPPHVGIDVDNIFNDLNSKQRWQTQVDDRYILTKLLQLFALRQLATLAPPSQTSVVLNITDPGLCRTGLTQNTRWQMRLSAYIGKLMLGRSAEMGSRTILAAVAAGEESHGKFLIDCEVAEDNLPGWVTSEGGKIFQHRFWGELAVRLEAIQPGCIDVVVNKT</sequence>
<accession>A0A084R306</accession>
<name>A0A084R306_STAC4</name>
<evidence type="ECO:0000313" key="3">
    <source>
        <dbReference type="Proteomes" id="UP000028524"/>
    </source>
</evidence>
<dbReference type="Proteomes" id="UP000028524">
    <property type="component" value="Unassembled WGS sequence"/>
</dbReference>
<proteinExistence type="predicted"/>
<dbReference type="Pfam" id="PF00106">
    <property type="entry name" value="adh_short"/>
    <property type="match status" value="1"/>
</dbReference>
<reference evidence="2 3" key="1">
    <citation type="journal article" date="2014" name="BMC Genomics">
        <title>Comparative genome sequencing reveals chemotype-specific gene clusters in the toxigenic black mold Stachybotrys.</title>
        <authorList>
            <person name="Semeiks J."/>
            <person name="Borek D."/>
            <person name="Otwinowski Z."/>
            <person name="Grishin N.V."/>
        </authorList>
    </citation>
    <scope>NUCLEOTIDE SEQUENCE [LARGE SCALE GENOMIC DNA]</scope>
    <source>
        <strain evidence="2 3">IBT 40285</strain>
    </source>
</reference>
<dbReference type="SUPFAM" id="SSF51735">
    <property type="entry name" value="NAD(P)-binding Rossmann-fold domains"/>
    <property type="match status" value="1"/>
</dbReference>
<gene>
    <name evidence="2" type="ORF">S40285_04705</name>
</gene>
<keyword evidence="3" id="KW-1185">Reference proteome</keyword>
<dbReference type="PRINTS" id="PR00081">
    <property type="entry name" value="GDHRDH"/>
</dbReference>
<dbReference type="GO" id="GO:0016491">
    <property type="term" value="F:oxidoreductase activity"/>
    <property type="evidence" value="ECO:0007669"/>
    <property type="project" value="UniProtKB-KW"/>
</dbReference>
<dbReference type="PANTHER" id="PTHR43157:SF31">
    <property type="entry name" value="PHOSPHATIDYLINOSITOL-GLYCAN BIOSYNTHESIS CLASS F PROTEIN"/>
    <property type="match status" value="1"/>
</dbReference>
<protein>
    <submittedName>
        <fullName evidence="2">Uncharacterized protein</fullName>
    </submittedName>
</protein>